<dbReference type="AlphaFoldDB" id="A0A3S0V3S0"/>
<evidence type="ECO:0000256" key="3">
    <source>
        <dbReference type="SAM" id="MobiDB-lite"/>
    </source>
</evidence>
<accession>A0A3S0V3S0</accession>
<keyword evidence="6" id="KW-1185">Reference proteome</keyword>
<organism evidence="5 6">
    <name type="scientific">Azospirillum doebereinerae</name>
    <dbReference type="NCBI Taxonomy" id="92933"/>
    <lineage>
        <taxon>Bacteria</taxon>
        <taxon>Pseudomonadati</taxon>
        <taxon>Pseudomonadota</taxon>
        <taxon>Alphaproteobacteria</taxon>
        <taxon>Rhodospirillales</taxon>
        <taxon>Azospirillaceae</taxon>
        <taxon>Azospirillum</taxon>
    </lineage>
</organism>
<dbReference type="Gene3D" id="3.30.930.30">
    <property type="match status" value="1"/>
</dbReference>
<feature type="region of interest" description="Disordered" evidence="3">
    <location>
        <begin position="286"/>
        <end position="305"/>
    </location>
</feature>
<dbReference type="Pfam" id="PF03389">
    <property type="entry name" value="MobA_MobL"/>
    <property type="match status" value="1"/>
</dbReference>
<dbReference type="EMBL" id="RZIJ01000001">
    <property type="protein sequence ID" value="RUQ75765.1"/>
    <property type="molecule type" value="Genomic_DNA"/>
</dbReference>
<feature type="region of interest" description="Disordered" evidence="3">
    <location>
        <begin position="615"/>
        <end position="634"/>
    </location>
</feature>
<gene>
    <name evidence="5" type="ORF">EJ913_01230</name>
</gene>
<evidence type="ECO:0000313" key="6">
    <source>
        <dbReference type="Proteomes" id="UP000280346"/>
    </source>
</evidence>
<dbReference type="OrthoDB" id="1826980at2"/>
<protein>
    <recommendedName>
        <fullName evidence="4">MobA/MobL protein domain-containing protein</fullName>
    </recommendedName>
</protein>
<evidence type="ECO:0000256" key="2">
    <source>
        <dbReference type="ARBA" id="ARBA00022971"/>
    </source>
</evidence>
<reference evidence="5 6" key="1">
    <citation type="submission" date="2018-12" db="EMBL/GenBank/DDBJ databases">
        <authorList>
            <person name="Yang Y."/>
        </authorList>
    </citation>
    <scope>NUCLEOTIDE SEQUENCE [LARGE SCALE GENOMIC DNA]</scope>
    <source>
        <strain evidence="5 6">GSF71</strain>
    </source>
</reference>
<dbReference type="Proteomes" id="UP000280346">
    <property type="component" value="Unassembled WGS sequence"/>
</dbReference>
<evidence type="ECO:0000256" key="1">
    <source>
        <dbReference type="ARBA" id="ARBA00010873"/>
    </source>
</evidence>
<dbReference type="RefSeq" id="WP_126994050.1">
    <property type="nucleotide sequence ID" value="NZ_JBNPXW010000001.1"/>
</dbReference>
<comment type="caution">
    <text evidence="5">The sequence shown here is derived from an EMBL/GenBank/DDBJ whole genome shotgun (WGS) entry which is preliminary data.</text>
</comment>
<keyword evidence="2" id="KW-0184">Conjugation</keyword>
<comment type="similarity">
    <text evidence="1">Belongs to the MobA/MobL family.</text>
</comment>
<feature type="domain" description="MobA/MobL protein" evidence="4">
    <location>
        <begin position="74"/>
        <end position="226"/>
    </location>
</feature>
<evidence type="ECO:0000313" key="5">
    <source>
        <dbReference type="EMBL" id="RUQ75765.1"/>
    </source>
</evidence>
<dbReference type="InterPro" id="IPR005053">
    <property type="entry name" value="MobA_MobL"/>
</dbReference>
<proteinExistence type="inferred from homology"/>
<name>A0A3S0V3S0_9PROT</name>
<sequence>MTEPRAEAPFTCSASFIGKEGHGDAAVGVAKAHIDYITRASALTEIVAVGAVPEDGAPVGRLRAFAKAEIDRKAASRSNARVIDKIVVAIPYEVPDARRGELLRAFILELAGVDTVAGLGEAVAFAAIHGDPANPHAHLALMDGKEPKAAARRRAKASGAQRVRQRDVFRLSEKDAVERIREIWEAVANRFLEDLGAPARIDRRSLEARGIARLPTAHEGPKRRALVAKVHAAEGPAAAADIIHIDPRMEPMRANALAARANAVLAAEATRTASIQDAERRAAAAETTAERERQSRAEAEARAERERAAKDALAARAARAEAILRDTEAALAPVATAVAAPLRLTDPLAAKVLATARASYAAGARKAGTKAADRVAKATTCASREAARADGWEAEALERGRLAEEASRTASRLRRTLEDEREALADAESRAADEATARAAADAREAAAATRATAAEAGLEAARADMAAARRRESSQRERSERLRARLAHARGLLDEIDTAMAGVEAREDVRIPDSVPLPARVAQIIDAVRRTAYRRGLTEGARRMRRRAATIARWLWERLVKRREEAEQAKAIVAAMAAGELTGRGPDWLTLPEWLRARALSNLVRNGELTVPEPPGPARVIPFPGRNRDDRVR</sequence>
<evidence type="ECO:0000259" key="4">
    <source>
        <dbReference type="Pfam" id="PF03389"/>
    </source>
</evidence>
<feature type="region of interest" description="Disordered" evidence="3">
    <location>
        <begin position="424"/>
        <end position="444"/>
    </location>
</feature>